<gene>
    <name evidence="4" type="ORF">B0H63DRAFT_543116</name>
</gene>
<dbReference type="Pfam" id="PF16487">
    <property type="entry name" value="ArgoMid"/>
    <property type="match status" value="1"/>
</dbReference>
<dbReference type="InterPro" id="IPR012337">
    <property type="entry name" value="RNaseH-like_sf"/>
</dbReference>
<dbReference type="Gene3D" id="2.170.260.10">
    <property type="entry name" value="paz domain"/>
    <property type="match status" value="1"/>
</dbReference>
<comment type="caution">
    <text evidence="4">The sequence shown here is derived from an EMBL/GenBank/DDBJ whole genome shotgun (WGS) entry which is preliminary data.</text>
</comment>
<dbReference type="SMART" id="SM00950">
    <property type="entry name" value="Piwi"/>
    <property type="match status" value="1"/>
</dbReference>
<dbReference type="InterPro" id="IPR032472">
    <property type="entry name" value="ArgoL2"/>
</dbReference>
<name>A0AAE0NP86_9PEZI</name>
<evidence type="ECO:0000313" key="5">
    <source>
        <dbReference type="Proteomes" id="UP001285441"/>
    </source>
</evidence>
<dbReference type="Pfam" id="PF02171">
    <property type="entry name" value="Piwi"/>
    <property type="match status" value="1"/>
</dbReference>
<evidence type="ECO:0000259" key="3">
    <source>
        <dbReference type="PROSITE" id="PS50822"/>
    </source>
</evidence>
<dbReference type="PANTHER" id="PTHR22891">
    <property type="entry name" value="EUKARYOTIC TRANSLATION INITIATION FACTOR 2C"/>
    <property type="match status" value="1"/>
</dbReference>
<reference evidence="4" key="2">
    <citation type="submission" date="2023-06" db="EMBL/GenBank/DDBJ databases">
        <authorList>
            <consortium name="Lawrence Berkeley National Laboratory"/>
            <person name="Haridas S."/>
            <person name="Hensen N."/>
            <person name="Bonometti L."/>
            <person name="Westerberg I."/>
            <person name="Brannstrom I.O."/>
            <person name="Guillou S."/>
            <person name="Cros-Aarteil S."/>
            <person name="Calhoun S."/>
            <person name="Kuo A."/>
            <person name="Mondo S."/>
            <person name="Pangilinan J."/>
            <person name="Riley R."/>
            <person name="LaButti K."/>
            <person name="Andreopoulos B."/>
            <person name="Lipzen A."/>
            <person name="Chen C."/>
            <person name="Yanf M."/>
            <person name="Daum C."/>
            <person name="Ng V."/>
            <person name="Clum A."/>
            <person name="Steindorff A."/>
            <person name="Ohm R."/>
            <person name="Martin F."/>
            <person name="Silar P."/>
            <person name="Natvig D."/>
            <person name="Lalanne C."/>
            <person name="Gautier V."/>
            <person name="Ament-velasquez S.L."/>
            <person name="Kruys A."/>
            <person name="Hutchinson M.I."/>
            <person name="Powell A.J."/>
            <person name="Barry K."/>
            <person name="Miller A.N."/>
            <person name="Grigoriev I.V."/>
            <person name="Debuchy R."/>
            <person name="Gladieux P."/>
            <person name="Thoren M.H."/>
            <person name="Johannesson H."/>
        </authorList>
    </citation>
    <scope>NUCLEOTIDE SEQUENCE</scope>
    <source>
        <strain evidence="4">CBS 232.78</strain>
    </source>
</reference>
<dbReference type="PROSITE" id="PS50821">
    <property type="entry name" value="PAZ"/>
    <property type="match status" value="1"/>
</dbReference>
<feature type="region of interest" description="Disordered" evidence="1">
    <location>
        <begin position="878"/>
        <end position="912"/>
    </location>
</feature>
<feature type="compositionally biased region" description="Basic and acidic residues" evidence="1">
    <location>
        <begin position="27"/>
        <end position="36"/>
    </location>
</feature>
<accession>A0AAE0NP86</accession>
<sequence>MSARGSQRGGSQMGDPSPGAGGGQDPGRQKSEFKRDAFDIPDGINKRIDLPAEAYVMKGRYQAQFARRPGYNTTGDNIKVNLNQFRVTSLGNPDVWQFDVVLSPVPMARAIYKKAWDCKKVQEKLKEHRFPWIWDGHKLAWQVNIDLGEERGRAGEDKNKFLVTLRPVGKVRLESLKAYLTGKADFDNSVLECLSFLDHVLRQGPSSNMKLIKRTFFHPEAQTLQLNLVTEAIKGIYAAISLNDSFNSGGLGLGINVDVTNQTFWIGQPFEQLVRNFLNSPVEVKGSNPKKYTQSAAFKALRRLHGVRFRVTHRGKMEDNKEYKVKQFAWGSQYGEEGACAKQVRFDKKMQDGSTKSYTIEEYYRETYNAKLVYPYWPLIYTTRAGYFPFEVCEVDRFNPYPFKLDAEQTSEMIKFAVQRPRERKEEVMKSARLLDWAGDKYLQHFGIKVEHNMPIVNAKLIKNPTIEFGAKKMNNPGTSGRWDLRNTKFLKPNAMPLKSWAFVSVDRCVDKATLANFVKAFKQAYIGHGGVIASEPLLLDSPPQKDGSATIYDAFQQTGNHFKATPQIIFFVLKDKTAWIYERMKKSADCRLACVTQMVNSQHVRKAAPQYCSNVCLKVNAKLGGQTSRVSGPSFFKVPTMVIGVDVSHGMASQLVPSVAGLCVSMDRDAAVYNATVQTNAYRTEILTPENVNGMLGPLIKRWTELNKTVPQQVFYFRDGVSEGQFAHVLEYEFEEMKKVFKRETGVVPKFAVIVATKRHHIRIFPERGDKNGNPFPGTLVEHEVTHPYHYDFYLCSHSAIQGTARPVHYNVLHDDVNWKPDDLQRMIYHQCYQFCRSTTPISLHPAVYYAHLVCYRARCHENKAISEQVPRDIQHHFLPAPGPMAKRDPSTTTSDSDSNLKPPPLLEMGGDEARPDCKVTFRNTMWWV</sequence>
<dbReference type="InterPro" id="IPR036085">
    <property type="entry name" value="PAZ_dom_sf"/>
</dbReference>
<dbReference type="PROSITE" id="PS50822">
    <property type="entry name" value="PIWI"/>
    <property type="match status" value="1"/>
</dbReference>
<reference evidence="4" key="1">
    <citation type="journal article" date="2023" name="Mol. Phylogenet. Evol.">
        <title>Genome-scale phylogeny and comparative genomics of the fungal order Sordariales.</title>
        <authorList>
            <person name="Hensen N."/>
            <person name="Bonometti L."/>
            <person name="Westerberg I."/>
            <person name="Brannstrom I.O."/>
            <person name="Guillou S."/>
            <person name="Cros-Aarteil S."/>
            <person name="Calhoun S."/>
            <person name="Haridas S."/>
            <person name="Kuo A."/>
            <person name="Mondo S."/>
            <person name="Pangilinan J."/>
            <person name="Riley R."/>
            <person name="LaButti K."/>
            <person name="Andreopoulos B."/>
            <person name="Lipzen A."/>
            <person name="Chen C."/>
            <person name="Yan M."/>
            <person name="Daum C."/>
            <person name="Ng V."/>
            <person name="Clum A."/>
            <person name="Steindorff A."/>
            <person name="Ohm R.A."/>
            <person name="Martin F."/>
            <person name="Silar P."/>
            <person name="Natvig D.O."/>
            <person name="Lalanne C."/>
            <person name="Gautier V."/>
            <person name="Ament-Velasquez S.L."/>
            <person name="Kruys A."/>
            <person name="Hutchinson M.I."/>
            <person name="Powell A.J."/>
            <person name="Barry K."/>
            <person name="Miller A.N."/>
            <person name="Grigoriev I.V."/>
            <person name="Debuchy R."/>
            <person name="Gladieux P."/>
            <person name="Hiltunen Thoren M."/>
            <person name="Johannesson H."/>
        </authorList>
    </citation>
    <scope>NUCLEOTIDE SEQUENCE</scope>
    <source>
        <strain evidence="4">CBS 232.78</strain>
    </source>
</reference>
<keyword evidence="5" id="KW-1185">Reference proteome</keyword>
<dbReference type="Proteomes" id="UP001285441">
    <property type="component" value="Unassembled WGS sequence"/>
</dbReference>
<dbReference type="EMBL" id="JAULSW010000004">
    <property type="protein sequence ID" value="KAK3384975.1"/>
    <property type="molecule type" value="Genomic_DNA"/>
</dbReference>
<dbReference type="InterPro" id="IPR003165">
    <property type="entry name" value="Piwi"/>
</dbReference>
<dbReference type="Pfam" id="PF16486">
    <property type="entry name" value="ArgoN"/>
    <property type="match status" value="1"/>
</dbReference>
<dbReference type="InterPro" id="IPR036397">
    <property type="entry name" value="RNaseH_sf"/>
</dbReference>
<dbReference type="Pfam" id="PF08699">
    <property type="entry name" value="ArgoL1"/>
    <property type="match status" value="1"/>
</dbReference>
<protein>
    <submittedName>
        <fullName evidence="4">Piwi domain-containing protein</fullName>
    </submittedName>
</protein>
<dbReference type="CDD" id="cd04657">
    <property type="entry name" value="Piwi_ago-like"/>
    <property type="match status" value="1"/>
</dbReference>
<dbReference type="InterPro" id="IPR003100">
    <property type="entry name" value="PAZ_dom"/>
</dbReference>
<evidence type="ECO:0000259" key="2">
    <source>
        <dbReference type="PROSITE" id="PS50821"/>
    </source>
</evidence>
<dbReference type="InterPro" id="IPR032473">
    <property type="entry name" value="Argonaute_Mid_dom"/>
</dbReference>
<feature type="region of interest" description="Disordered" evidence="1">
    <location>
        <begin position="1"/>
        <end position="36"/>
    </location>
</feature>
<dbReference type="AlphaFoldDB" id="A0AAE0NP86"/>
<evidence type="ECO:0000256" key="1">
    <source>
        <dbReference type="SAM" id="MobiDB-lite"/>
    </source>
</evidence>
<dbReference type="Pfam" id="PF16488">
    <property type="entry name" value="ArgoL2"/>
    <property type="match status" value="1"/>
</dbReference>
<dbReference type="GO" id="GO:0003723">
    <property type="term" value="F:RNA binding"/>
    <property type="evidence" value="ECO:0007669"/>
    <property type="project" value="InterPro"/>
</dbReference>
<dbReference type="CDD" id="cd02846">
    <property type="entry name" value="PAZ_argonaute_like"/>
    <property type="match status" value="1"/>
</dbReference>
<dbReference type="InterPro" id="IPR045246">
    <property type="entry name" value="Piwi_ago-like"/>
</dbReference>
<dbReference type="InterPro" id="IPR014811">
    <property type="entry name" value="ArgoL1"/>
</dbReference>
<proteinExistence type="predicted"/>
<dbReference type="InterPro" id="IPR032474">
    <property type="entry name" value="Argonaute_N"/>
</dbReference>
<evidence type="ECO:0000313" key="4">
    <source>
        <dbReference type="EMBL" id="KAK3384975.1"/>
    </source>
</evidence>
<dbReference type="Gene3D" id="3.30.420.10">
    <property type="entry name" value="Ribonuclease H-like superfamily/Ribonuclease H"/>
    <property type="match status" value="1"/>
</dbReference>
<dbReference type="Pfam" id="PF02170">
    <property type="entry name" value="PAZ"/>
    <property type="match status" value="1"/>
</dbReference>
<dbReference type="Gene3D" id="3.40.50.2300">
    <property type="match status" value="1"/>
</dbReference>
<feature type="domain" description="Piwi" evidence="3">
    <location>
        <begin position="569"/>
        <end position="864"/>
    </location>
</feature>
<organism evidence="4 5">
    <name type="scientific">Podospora didyma</name>
    <dbReference type="NCBI Taxonomy" id="330526"/>
    <lineage>
        <taxon>Eukaryota</taxon>
        <taxon>Fungi</taxon>
        <taxon>Dikarya</taxon>
        <taxon>Ascomycota</taxon>
        <taxon>Pezizomycotina</taxon>
        <taxon>Sordariomycetes</taxon>
        <taxon>Sordariomycetidae</taxon>
        <taxon>Sordariales</taxon>
        <taxon>Podosporaceae</taxon>
        <taxon>Podospora</taxon>
    </lineage>
</organism>
<dbReference type="SUPFAM" id="SSF53098">
    <property type="entry name" value="Ribonuclease H-like"/>
    <property type="match status" value="1"/>
</dbReference>
<feature type="domain" description="PAZ" evidence="2">
    <location>
        <begin position="269"/>
        <end position="397"/>
    </location>
</feature>
<dbReference type="SUPFAM" id="SSF101690">
    <property type="entry name" value="PAZ domain"/>
    <property type="match status" value="1"/>
</dbReference>